<dbReference type="PANTHER" id="PTHR21600">
    <property type="entry name" value="MITOCHONDRIAL RNA PSEUDOURIDINE SYNTHASE"/>
    <property type="match status" value="1"/>
</dbReference>
<evidence type="ECO:0000256" key="6">
    <source>
        <dbReference type="ARBA" id="ARBA00040675"/>
    </source>
</evidence>
<evidence type="ECO:0000256" key="2">
    <source>
        <dbReference type="ARBA" id="ARBA00023235"/>
    </source>
</evidence>
<evidence type="ECO:0000259" key="10">
    <source>
        <dbReference type="Pfam" id="PF00849"/>
    </source>
</evidence>
<feature type="domain" description="Pseudouridine synthase RsuA/RluA-like" evidence="10">
    <location>
        <begin position="11"/>
        <end position="165"/>
    </location>
</feature>
<keyword evidence="12" id="KW-1185">Reference proteome</keyword>
<accession>A0ABS1CLY9</accession>
<dbReference type="PANTHER" id="PTHR21600:SF56">
    <property type="entry name" value="TRNA PSEUDOURIDINE SYNTHASE C"/>
    <property type="match status" value="1"/>
</dbReference>
<dbReference type="SUPFAM" id="SSF55120">
    <property type="entry name" value="Pseudouridine synthase"/>
    <property type="match status" value="1"/>
</dbReference>
<dbReference type="Proteomes" id="UP000748752">
    <property type="component" value="Unassembled WGS sequence"/>
</dbReference>
<evidence type="ECO:0000256" key="9">
    <source>
        <dbReference type="ARBA" id="ARBA00043049"/>
    </source>
</evidence>
<name>A0ABS1CLY9_9GAMM</name>
<reference evidence="11 12" key="1">
    <citation type="journal article" date="2020" name="Microorganisms">
        <title>Osmotic Adaptation and Compatible Solute Biosynthesis of Phototrophic Bacteria as Revealed from Genome Analyses.</title>
        <authorList>
            <person name="Imhoff J.F."/>
            <person name="Rahn T."/>
            <person name="Kunzel S."/>
            <person name="Keller A."/>
            <person name="Neulinger S.C."/>
        </authorList>
    </citation>
    <scope>NUCLEOTIDE SEQUENCE [LARGE SCALE GENOMIC DNA]</scope>
    <source>
        <strain evidence="11 12">DSM 6210</strain>
    </source>
</reference>
<dbReference type="RefSeq" id="WP_200240101.1">
    <property type="nucleotide sequence ID" value="NZ_NRRV01000049.1"/>
</dbReference>
<dbReference type="EC" id="5.4.99.26" evidence="5"/>
<evidence type="ECO:0000256" key="7">
    <source>
        <dbReference type="ARBA" id="ARBA00041803"/>
    </source>
</evidence>
<protein>
    <recommendedName>
        <fullName evidence="6">tRNA pseudouridine synthase C</fullName>
        <ecNumber evidence="5">5.4.99.26</ecNumber>
    </recommendedName>
    <alternativeName>
        <fullName evidence="8">tRNA pseudouridine(65) synthase</fullName>
    </alternativeName>
    <alternativeName>
        <fullName evidence="9">tRNA pseudouridylate synthase C</fullName>
    </alternativeName>
    <alternativeName>
        <fullName evidence="7">tRNA-uridine isomerase C</fullName>
    </alternativeName>
</protein>
<dbReference type="PROSITE" id="PS01129">
    <property type="entry name" value="PSI_RLU"/>
    <property type="match status" value="1"/>
</dbReference>
<dbReference type="Gene3D" id="3.30.2350.10">
    <property type="entry name" value="Pseudouridine synthase"/>
    <property type="match status" value="1"/>
</dbReference>
<proteinExistence type="predicted"/>
<dbReference type="InterPro" id="IPR050188">
    <property type="entry name" value="RluA_PseudoU_synthase"/>
</dbReference>
<dbReference type="InterPro" id="IPR006145">
    <property type="entry name" value="PsdUridine_synth_RsuA/RluA"/>
</dbReference>
<sequence>MRLTLLYRDDDLVAVDKPPGLLVHRSRIADADAFALQALRDQLGRRVHTVHRLDRPTSGVLVFGLTAEAARRLSAQFQAQRVVKRYLAVVRGWPPAEGAIDRSLDDPEASAAGQRAPRAALTRYRRLATVELPVAVTRYPTSRYALMQVQPRSGRRHQIRRHFLHIRHPIIGDTSHGEGRHNRFFRERFGLHRLLLHAWQLSFTHPMSGLPLDLEAPLDAQWGRLLAELGWTGALTTP</sequence>
<organism evidence="11 12">
    <name type="scientific">Thiohalocapsa halophila</name>
    <dbReference type="NCBI Taxonomy" id="69359"/>
    <lineage>
        <taxon>Bacteria</taxon>
        <taxon>Pseudomonadati</taxon>
        <taxon>Pseudomonadota</taxon>
        <taxon>Gammaproteobacteria</taxon>
        <taxon>Chromatiales</taxon>
        <taxon>Chromatiaceae</taxon>
        <taxon>Thiohalocapsa</taxon>
    </lineage>
</organism>
<dbReference type="InterPro" id="IPR006224">
    <property type="entry name" value="PsdUridine_synth_RluA-like_CS"/>
</dbReference>
<evidence type="ECO:0000313" key="12">
    <source>
        <dbReference type="Proteomes" id="UP000748752"/>
    </source>
</evidence>
<evidence type="ECO:0000256" key="4">
    <source>
        <dbReference type="ARBA" id="ARBA00037670"/>
    </source>
</evidence>
<comment type="catalytic activity">
    <reaction evidence="3">
        <text>uridine(65) in tRNA = pseudouridine(65) in tRNA</text>
        <dbReference type="Rhea" id="RHEA:42536"/>
        <dbReference type="Rhea" id="RHEA-COMP:10103"/>
        <dbReference type="Rhea" id="RHEA-COMP:10104"/>
        <dbReference type="ChEBI" id="CHEBI:65314"/>
        <dbReference type="ChEBI" id="CHEBI:65315"/>
        <dbReference type="EC" id="5.4.99.26"/>
    </reaction>
</comment>
<evidence type="ECO:0000313" key="11">
    <source>
        <dbReference type="EMBL" id="MBK1632499.1"/>
    </source>
</evidence>
<gene>
    <name evidence="11" type="ORF">CKO31_17475</name>
</gene>
<evidence type="ECO:0000256" key="8">
    <source>
        <dbReference type="ARBA" id="ARBA00041975"/>
    </source>
</evidence>
<dbReference type="InterPro" id="IPR020103">
    <property type="entry name" value="PsdUridine_synth_cat_dom_sf"/>
</dbReference>
<dbReference type="EMBL" id="NRRV01000049">
    <property type="protein sequence ID" value="MBK1632499.1"/>
    <property type="molecule type" value="Genomic_DNA"/>
</dbReference>
<evidence type="ECO:0000256" key="1">
    <source>
        <dbReference type="ARBA" id="ARBA00022694"/>
    </source>
</evidence>
<evidence type="ECO:0000256" key="5">
    <source>
        <dbReference type="ARBA" id="ARBA00038943"/>
    </source>
</evidence>
<evidence type="ECO:0000256" key="3">
    <source>
        <dbReference type="ARBA" id="ARBA00036607"/>
    </source>
</evidence>
<keyword evidence="1" id="KW-0819">tRNA processing</keyword>
<comment type="function">
    <text evidence="4">Responsible for synthesis of pseudouridine from uracil-65 in transfer RNAs.</text>
</comment>
<comment type="caution">
    <text evidence="11">The sequence shown here is derived from an EMBL/GenBank/DDBJ whole genome shotgun (WGS) entry which is preliminary data.</text>
</comment>
<keyword evidence="2" id="KW-0413">Isomerase</keyword>
<dbReference type="Pfam" id="PF00849">
    <property type="entry name" value="PseudoU_synth_2"/>
    <property type="match status" value="1"/>
</dbReference>